<evidence type="ECO:0000256" key="1">
    <source>
        <dbReference type="ARBA" id="ARBA00000085"/>
    </source>
</evidence>
<keyword evidence="9" id="KW-0902">Two-component regulatory system</keyword>
<evidence type="ECO:0000313" key="13">
    <source>
        <dbReference type="EMBL" id="EZP27776.1"/>
    </source>
</evidence>
<comment type="caution">
    <text evidence="13">The sequence shown here is derived from an EMBL/GenBank/DDBJ whole genome shotgun (WGS) entry which is preliminary data.</text>
</comment>
<keyword evidence="4" id="KW-0597">Phosphoprotein</keyword>
<evidence type="ECO:0000256" key="9">
    <source>
        <dbReference type="ARBA" id="ARBA00023012"/>
    </source>
</evidence>
<dbReference type="InterPro" id="IPR036097">
    <property type="entry name" value="HisK_dim/P_sf"/>
</dbReference>
<proteinExistence type="predicted"/>
<dbReference type="EMBL" id="JFYO01000005">
    <property type="protein sequence ID" value="EZP27776.1"/>
    <property type="molecule type" value="Genomic_DNA"/>
</dbReference>
<dbReference type="EC" id="2.7.13.3" evidence="3"/>
<comment type="subcellular location">
    <subcellularLocation>
        <location evidence="2">Cell membrane</location>
    </subcellularLocation>
</comment>
<keyword evidence="7 13" id="KW-0418">Kinase</keyword>
<dbReference type="SUPFAM" id="SSF55874">
    <property type="entry name" value="ATPase domain of HSP90 chaperone/DNA topoisomerase II/histidine kinase"/>
    <property type="match status" value="1"/>
</dbReference>
<evidence type="ECO:0000256" key="2">
    <source>
        <dbReference type="ARBA" id="ARBA00004236"/>
    </source>
</evidence>
<evidence type="ECO:0000256" key="7">
    <source>
        <dbReference type="ARBA" id="ARBA00022777"/>
    </source>
</evidence>
<comment type="catalytic activity">
    <reaction evidence="1">
        <text>ATP + protein L-histidine = ADP + protein N-phospho-L-histidine.</text>
        <dbReference type="EC" id="2.7.13.3"/>
    </reaction>
</comment>
<dbReference type="SMART" id="SM00388">
    <property type="entry name" value="HisKA"/>
    <property type="match status" value="1"/>
</dbReference>
<feature type="transmembrane region" description="Helical" evidence="10">
    <location>
        <begin position="12"/>
        <end position="36"/>
    </location>
</feature>
<dbReference type="SMART" id="SM00387">
    <property type="entry name" value="HATPase_c"/>
    <property type="match status" value="1"/>
</dbReference>
<dbReference type="GO" id="GO:0005886">
    <property type="term" value="C:plasma membrane"/>
    <property type="evidence" value="ECO:0007669"/>
    <property type="project" value="UniProtKB-SubCell"/>
</dbReference>
<dbReference type="CDD" id="cd00075">
    <property type="entry name" value="HATPase"/>
    <property type="match status" value="1"/>
</dbReference>
<dbReference type="InterPro" id="IPR036890">
    <property type="entry name" value="HATPase_C_sf"/>
</dbReference>
<dbReference type="SUPFAM" id="SSF158472">
    <property type="entry name" value="HAMP domain-like"/>
    <property type="match status" value="1"/>
</dbReference>
<keyword evidence="5" id="KW-0808">Transferase</keyword>
<dbReference type="PANTHER" id="PTHR45436">
    <property type="entry name" value="SENSOR HISTIDINE KINASE YKOH"/>
    <property type="match status" value="1"/>
</dbReference>
<protein>
    <recommendedName>
        <fullName evidence="3">histidine kinase</fullName>
        <ecNumber evidence="3">2.7.13.3</ecNumber>
    </recommendedName>
</protein>
<dbReference type="CDD" id="cd06225">
    <property type="entry name" value="HAMP"/>
    <property type="match status" value="1"/>
</dbReference>
<evidence type="ECO:0000313" key="14">
    <source>
        <dbReference type="Proteomes" id="UP000024001"/>
    </source>
</evidence>
<dbReference type="SUPFAM" id="SSF47384">
    <property type="entry name" value="Homodimeric domain of signal transducing histidine kinase"/>
    <property type="match status" value="1"/>
</dbReference>
<dbReference type="PANTHER" id="PTHR45436:SF5">
    <property type="entry name" value="SENSOR HISTIDINE KINASE TRCS"/>
    <property type="match status" value="1"/>
</dbReference>
<dbReference type="Pfam" id="PF00672">
    <property type="entry name" value="HAMP"/>
    <property type="match status" value="1"/>
</dbReference>
<feature type="domain" description="HAMP" evidence="12">
    <location>
        <begin position="86"/>
        <end position="139"/>
    </location>
</feature>
<accession>A0A031FUA9</accession>
<evidence type="ECO:0000256" key="5">
    <source>
        <dbReference type="ARBA" id="ARBA00022679"/>
    </source>
</evidence>
<keyword evidence="10" id="KW-0472">Membrane</keyword>
<dbReference type="InterPro" id="IPR003661">
    <property type="entry name" value="HisK_dim/P_dom"/>
</dbReference>
<dbReference type="Gene3D" id="1.10.287.130">
    <property type="match status" value="1"/>
</dbReference>
<evidence type="ECO:0000259" key="11">
    <source>
        <dbReference type="PROSITE" id="PS50109"/>
    </source>
</evidence>
<dbReference type="Pfam" id="PF00512">
    <property type="entry name" value="HisKA"/>
    <property type="match status" value="1"/>
</dbReference>
<dbReference type="Gene3D" id="3.30.565.10">
    <property type="entry name" value="Histidine kinase-like ATPase, C-terminal domain"/>
    <property type="match status" value="1"/>
</dbReference>
<keyword evidence="8 10" id="KW-1133">Transmembrane helix</keyword>
<dbReference type="OrthoDB" id="9786919at2"/>
<name>A0A031FUA9_9MICO</name>
<dbReference type="PROSITE" id="PS50109">
    <property type="entry name" value="HIS_KIN"/>
    <property type="match status" value="1"/>
</dbReference>
<evidence type="ECO:0000256" key="4">
    <source>
        <dbReference type="ARBA" id="ARBA00022553"/>
    </source>
</evidence>
<dbReference type="CDD" id="cd00082">
    <property type="entry name" value="HisKA"/>
    <property type="match status" value="1"/>
</dbReference>
<dbReference type="SMART" id="SM00304">
    <property type="entry name" value="HAMP"/>
    <property type="match status" value="1"/>
</dbReference>
<dbReference type="AlphaFoldDB" id="A0A031FUA9"/>
<dbReference type="PROSITE" id="PS50885">
    <property type="entry name" value="HAMP"/>
    <property type="match status" value="1"/>
</dbReference>
<dbReference type="Proteomes" id="UP000024001">
    <property type="component" value="Unassembled WGS sequence"/>
</dbReference>
<sequence length="363" mass="38688">MTRPAGLSARIKLTLSYVALVFVAGALILTIVWLFLLRYVPDEPLFTGTGFAPSQRDLLRAFVPPAGAAMIALLVTGAVGGWFLAGRMLAPLRLLTQATRRADAGDLSTRVRMKGRRDEFRELADSFDGMLQRIESQVEEQRRFATNASHELRTPLAIMRTLLDVAQSDPERDVDDLLDRLTAVNERGVELVEGLLLLGRADRGGFPQASVDLSLLAEDAVETLLPLAEARGVELIVHGDVTTVSGSAGLLGQVVLNLLQNALIHGDAAEPVTVSIHRDHGAAVLIVENGGARLDPAAVATLAEPFQRGTARIRRSDHERNGLGLAIVSAIVGAHGGELTLAARSTGGLRATVRVPTGVRPPS</sequence>
<evidence type="ECO:0000256" key="6">
    <source>
        <dbReference type="ARBA" id="ARBA00022692"/>
    </source>
</evidence>
<feature type="transmembrane region" description="Helical" evidence="10">
    <location>
        <begin position="66"/>
        <end position="85"/>
    </location>
</feature>
<dbReference type="PATRIC" id="fig|273677.3.peg.1751"/>
<organism evidence="13 14">
    <name type="scientific">Microbacterium oleivorans</name>
    <dbReference type="NCBI Taxonomy" id="273677"/>
    <lineage>
        <taxon>Bacteria</taxon>
        <taxon>Bacillati</taxon>
        <taxon>Actinomycetota</taxon>
        <taxon>Actinomycetes</taxon>
        <taxon>Micrococcales</taxon>
        <taxon>Microbacteriaceae</taxon>
        <taxon>Microbacterium</taxon>
    </lineage>
</organism>
<dbReference type="GO" id="GO:0000155">
    <property type="term" value="F:phosphorelay sensor kinase activity"/>
    <property type="evidence" value="ECO:0007669"/>
    <property type="project" value="InterPro"/>
</dbReference>
<evidence type="ECO:0000256" key="10">
    <source>
        <dbReference type="SAM" id="Phobius"/>
    </source>
</evidence>
<gene>
    <name evidence="13" type="ORF">BW34_01768</name>
</gene>
<keyword evidence="14" id="KW-1185">Reference proteome</keyword>
<dbReference type="eggNOG" id="COG4251">
    <property type="taxonomic scope" value="Bacteria"/>
</dbReference>
<dbReference type="Pfam" id="PF02518">
    <property type="entry name" value="HATPase_c"/>
    <property type="match status" value="1"/>
</dbReference>
<evidence type="ECO:0000259" key="12">
    <source>
        <dbReference type="PROSITE" id="PS50885"/>
    </source>
</evidence>
<dbReference type="InterPro" id="IPR050428">
    <property type="entry name" value="TCS_sensor_his_kinase"/>
</dbReference>
<dbReference type="RefSeq" id="WP_036311401.1">
    <property type="nucleotide sequence ID" value="NZ_JFYO01000005.1"/>
</dbReference>
<feature type="domain" description="Histidine kinase" evidence="11">
    <location>
        <begin position="147"/>
        <end position="359"/>
    </location>
</feature>
<dbReference type="InterPro" id="IPR003594">
    <property type="entry name" value="HATPase_dom"/>
</dbReference>
<dbReference type="InterPro" id="IPR005467">
    <property type="entry name" value="His_kinase_dom"/>
</dbReference>
<dbReference type="InterPro" id="IPR003660">
    <property type="entry name" value="HAMP_dom"/>
</dbReference>
<dbReference type="Gene3D" id="6.10.340.10">
    <property type="match status" value="1"/>
</dbReference>
<evidence type="ECO:0000256" key="3">
    <source>
        <dbReference type="ARBA" id="ARBA00012438"/>
    </source>
</evidence>
<evidence type="ECO:0000256" key="8">
    <source>
        <dbReference type="ARBA" id="ARBA00022989"/>
    </source>
</evidence>
<keyword evidence="6 10" id="KW-0812">Transmembrane</keyword>
<reference evidence="13 14" key="1">
    <citation type="submission" date="2014-03" db="EMBL/GenBank/DDBJ databases">
        <title>Draft Genome Sequences of 13 Willow Endophytes.</title>
        <authorList>
            <person name="Gan H.Y."/>
            <person name="Gan H.M."/>
            <person name="Savka M.A."/>
            <person name="Hudson A.O."/>
        </authorList>
    </citation>
    <scope>NUCLEOTIDE SEQUENCE [LARGE SCALE GENOMIC DNA]</scope>
    <source>
        <strain evidence="13 14">RIT293</strain>
    </source>
</reference>